<dbReference type="EMBL" id="JRPE02000001">
    <property type="protein sequence ID" value="TLD93830.1"/>
    <property type="molecule type" value="Genomic_DNA"/>
</dbReference>
<gene>
    <name evidence="1" type="ORF">LS74_000315</name>
</gene>
<proteinExistence type="predicted"/>
<organism evidence="1 2">
    <name type="scientific">Helicobacter magdeburgensis</name>
    <dbReference type="NCBI Taxonomy" id="471858"/>
    <lineage>
        <taxon>Bacteria</taxon>
        <taxon>Pseudomonadati</taxon>
        <taxon>Campylobacterota</taxon>
        <taxon>Epsilonproteobacteria</taxon>
        <taxon>Campylobacterales</taxon>
        <taxon>Helicobacteraceae</taxon>
        <taxon>Helicobacter</taxon>
    </lineage>
</organism>
<evidence type="ECO:0000313" key="2">
    <source>
        <dbReference type="Proteomes" id="UP000029921"/>
    </source>
</evidence>
<name>A0A4U8T2W9_9HELI</name>
<sequence length="95" mass="11333">MIKAHLVKEYSVKYGSEFYISLDDFTSMLEKMEIDYFHNDESPFVEIVQNDLLNLAEDKLTKANENEREMLKDLIHIAKTSRYTQTDGYVRIDWF</sequence>
<comment type="caution">
    <text evidence="1">The sequence shown here is derived from an EMBL/GenBank/DDBJ whole genome shotgun (WGS) entry which is preliminary data.</text>
</comment>
<reference evidence="1 2" key="1">
    <citation type="journal article" date="2014" name="Genome Announc.">
        <title>Draft genome sequences of eight enterohepatic helicobacter species isolated from both laboratory and wild rodents.</title>
        <authorList>
            <person name="Sheh A."/>
            <person name="Shen Z."/>
            <person name="Fox J.G."/>
        </authorList>
    </citation>
    <scope>NUCLEOTIDE SEQUENCE [LARGE SCALE GENOMIC DNA]</scope>
    <source>
        <strain evidence="1 2">MIT 96-1001</strain>
    </source>
</reference>
<dbReference type="Proteomes" id="UP000029921">
    <property type="component" value="Unassembled WGS sequence"/>
</dbReference>
<dbReference type="AlphaFoldDB" id="A0A4U8T2W9"/>
<protein>
    <submittedName>
        <fullName evidence="1">Uncharacterized protein</fullName>
    </submittedName>
</protein>
<accession>A0A4U8T2W9</accession>
<keyword evidence="2" id="KW-1185">Reference proteome</keyword>
<dbReference type="RefSeq" id="WP_034587114.1">
    <property type="nucleotide sequence ID" value="NZ_JRPE02000001.1"/>
</dbReference>
<evidence type="ECO:0000313" key="1">
    <source>
        <dbReference type="EMBL" id="TLD93830.1"/>
    </source>
</evidence>